<keyword evidence="2" id="KW-1185">Reference proteome</keyword>
<evidence type="ECO:0008006" key="3">
    <source>
        <dbReference type="Google" id="ProtNLM"/>
    </source>
</evidence>
<name>U3GWI6_9CORY</name>
<evidence type="ECO:0000313" key="2">
    <source>
        <dbReference type="Proteomes" id="UP000016943"/>
    </source>
</evidence>
<accession>U3GWI6</accession>
<protein>
    <recommendedName>
        <fullName evidence="3">DUF2613 domain-containing protein</fullName>
    </recommendedName>
</protein>
<evidence type="ECO:0000313" key="1">
    <source>
        <dbReference type="EMBL" id="AGU15920.1"/>
    </source>
</evidence>
<dbReference type="STRING" id="1348662.CARG_09120"/>
<proteinExistence type="predicted"/>
<reference evidence="1 2" key="1">
    <citation type="journal article" date="2013" name="Genome Announc.">
        <title>Whole-Genome Sequence of the Clinical Strain Corynebacterium argentoratense DSM 44202, Isolated from a Human Throat Specimen.</title>
        <authorList>
            <person name="Bomholt C."/>
            <person name="Glaub A."/>
            <person name="Gravermann K."/>
            <person name="Albersmeier A."/>
            <person name="Brinkrolf K."/>
            <person name="Ruckert C."/>
            <person name="Tauch A."/>
        </authorList>
    </citation>
    <scope>NUCLEOTIDE SEQUENCE [LARGE SCALE GENOMIC DNA]</scope>
    <source>
        <strain evidence="1">DSM 44202</strain>
    </source>
</reference>
<dbReference type="EMBL" id="CP006365">
    <property type="protein sequence ID" value="AGU15920.1"/>
    <property type="molecule type" value="Genomic_DNA"/>
</dbReference>
<dbReference type="Pfam" id="PF11021">
    <property type="entry name" value="DUF2613"/>
    <property type="match status" value="1"/>
</dbReference>
<gene>
    <name evidence="1" type="ORF">CARG_09120</name>
</gene>
<dbReference type="InterPro" id="IPR022566">
    <property type="entry name" value="DUF2613"/>
</dbReference>
<organism evidence="1 2">
    <name type="scientific">Corynebacterium argentoratense DSM 44202</name>
    <dbReference type="NCBI Taxonomy" id="1348662"/>
    <lineage>
        <taxon>Bacteria</taxon>
        <taxon>Bacillati</taxon>
        <taxon>Actinomycetota</taxon>
        <taxon>Actinomycetes</taxon>
        <taxon>Mycobacteriales</taxon>
        <taxon>Corynebacteriaceae</taxon>
        <taxon>Corynebacterium</taxon>
    </lineage>
</organism>
<dbReference type="KEGG" id="caz:CARG_09120"/>
<dbReference type="HOGENOM" id="CLU_3198594_0_0_11"/>
<sequence length="45" mass="4477">MVGAAAAVALVFGVASVASDNSLPDDRPIANEDALLGSAEYGSRQ</sequence>
<dbReference type="PATRIC" id="fig|1348662.3.peg.1801"/>
<dbReference type="Proteomes" id="UP000016943">
    <property type="component" value="Chromosome"/>
</dbReference>
<dbReference type="AlphaFoldDB" id="U3GWI6"/>